<dbReference type="InterPro" id="IPR020846">
    <property type="entry name" value="MFS_dom"/>
</dbReference>
<feature type="transmembrane region" description="Helical" evidence="3">
    <location>
        <begin position="297"/>
        <end position="317"/>
    </location>
</feature>
<feature type="transmembrane region" description="Helical" evidence="3">
    <location>
        <begin position="190"/>
        <end position="210"/>
    </location>
</feature>
<accession>A0A8G1R1X5</accession>
<evidence type="ECO:0000259" key="4">
    <source>
        <dbReference type="PROSITE" id="PS50850"/>
    </source>
</evidence>
<evidence type="ECO:0000256" key="2">
    <source>
        <dbReference type="ARBA" id="ARBA00006727"/>
    </source>
</evidence>
<feature type="transmembrane region" description="Helical" evidence="3">
    <location>
        <begin position="323"/>
        <end position="348"/>
    </location>
</feature>
<dbReference type="InterPro" id="IPR050327">
    <property type="entry name" value="Proton-linked_MCT"/>
</dbReference>
<evidence type="ECO:0000256" key="1">
    <source>
        <dbReference type="ARBA" id="ARBA00004141"/>
    </source>
</evidence>
<feature type="transmembrane region" description="Helical" evidence="3">
    <location>
        <begin position="159"/>
        <end position="178"/>
    </location>
</feature>
<organism evidence="5 6">
    <name type="scientific">Aspergillus piperis CBS 112811</name>
    <dbReference type="NCBI Taxonomy" id="1448313"/>
    <lineage>
        <taxon>Eukaryota</taxon>
        <taxon>Fungi</taxon>
        <taxon>Dikarya</taxon>
        <taxon>Ascomycota</taxon>
        <taxon>Pezizomycotina</taxon>
        <taxon>Eurotiomycetes</taxon>
        <taxon>Eurotiomycetidae</taxon>
        <taxon>Eurotiales</taxon>
        <taxon>Aspergillaceae</taxon>
        <taxon>Aspergillus</taxon>
        <taxon>Aspergillus subgen. Circumdati</taxon>
    </lineage>
</organism>
<feature type="domain" description="Major facilitator superfamily (MFS) profile" evidence="4">
    <location>
        <begin position="31"/>
        <end position="414"/>
    </location>
</feature>
<dbReference type="CDD" id="cd17352">
    <property type="entry name" value="MFS_MCT_SLC16"/>
    <property type="match status" value="1"/>
</dbReference>
<dbReference type="PROSITE" id="PS50850">
    <property type="entry name" value="MFS"/>
    <property type="match status" value="1"/>
</dbReference>
<keyword evidence="6" id="KW-1185">Reference proteome</keyword>
<dbReference type="InterPro" id="IPR011701">
    <property type="entry name" value="MFS"/>
</dbReference>
<feature type="transmembrane region" description="Helical" evidence="3">
    <location>
        <begin position="360"/>
        <end position="381"/>
    </location>
</feature>
<feature type="transmembrane region" description="Helical" evidence="3">
    <location>
        <begin position="99"/>
        <end position="117"/>
    </location>
</feature>
<protein>
    <submittedName>
        <fullName evidence="5">MFS general substrate transporter</fullName>
    </submittedName>
</protein>
<dbReference type="GO" id="GO:0016020">
    <property type="term" value="C:membrane"/>
    <property type="evidence" value="ECO:0007669"/>
    <property type="project" value="UniProtKB-SubCell"/>
</dbReference>
<dbReference type="EMBL" id="KZ825069">
    <property type="protein sequence ID" value="RAH55390.1"/>
    <property type="molecule type" value="Genomic_DNA"/>
</dbReference>
<evidence type="ECO:0000256" key="3">
    <source>
        <dbReference type="SAM" id="Phobius"/>
    </source>
</evidence>
<keyword evidence="3" id="KW-0812">Transmembrane</keyword>
<comment type="subcellular location">
    <subcellularLocation>
        <location evidence="1">Membrane</location>
        <topology evidence="1">Multi-pass membrane protein</topology>
    </subcellularLocation>
</comment>
<name>A0A8G1R1X5_9EURO</name>
<reference evidence="5 6" key="1">
    <citation type="submission" date="2018-02" db="EMBL/GenBank/DDBJ databases">
        <title>The genomes of Aspergillus section Nigri reveals drivers in fungal speciation.</title>
        <authorList>
            <consortium name="DOE Joint Genome Institute"/>
            <person name="Vesth T.C."/>
            <person name="Nybo J."/>
            <person name="Theobald S."/>
            <person name="Brandl J."/>
            <person name="Frisvad J.C."/>
            <person name="Nielsen K.F."/>
            <person name="Lyhne E.K."/>
            <person name="Kogle M.E."/>
            <person name="Kuo A."/>
            <person name="Riley R."/>
            <person name="Clum A."/>
            <person name="Nolan M."/>
            <person name="Lipzen A."/>
            <person name="Salamov A."/>
            <person name="Henrissat B."/>
            <person name="Wiebenga A."/>
            <person name="De vries R.P."/>
            <person name="Grigoriev I.V."/>
            <person name="Mortensen U.H."/>
            <person name="Andersen M.R."/>
            <person name="Baker S.E."/>
        </authorList>
    </citation>
    <scope>NUCLEOTIDE SEQUENCE [LARGE SCALE GENOMIC DNA]</scope>
    <source>
        <strain evidence="5 6">CBS 112811</strain>
    </source>
</reference>
<dbReference type="Proteomes" id="UP000249526">
    <property type="component" value="Unassembled WGS sequence"/>
</dbReference>
<dbReference type="Pfam" id="PF07690">
    <property type="entry name" value="MFS_1"/>
    <property type="match status" value="1"/>
</dbReference>
<keyword evidence="3" id="KW-0472">Membrane</keyword>
<feature type="transmembrane region" description="Helical" evidence="3">
    <location>
        <begin position="231"/>
        <end position="248"/>
    </location>
</feature>
<feature type="transmembrane region" description="Helical" evidence="3">
    <location>
        <begin position="123"/>
        <end position="147"/>
    </location>
</feature>
<evidence type="ECO:0000313" key="6">
    <source>
        <dbReference type="Proteomes" id="UP000249526"/>
    </source>
</evidence>
<dbReference type="Gene3D" id="1.20.1250.20">
    <property type="entry name" value="MFS general substrate transporter like domains"/>
    <property type="match status" value="2"/>
</dbReference>
<feature type="transmembrane region" description="Helical" evidence="3">
    <location>
        <begin position="268"/>
        <end position="290"/>
    </location>
</feature>
<keyword evidence="3" id="KW-1133">Transmembrane helix</keyword>
<dbReference type="RefSeq" id="XP_025513312.1">
    <property type="nucleotide sequence ID" value="XM_025656260.1"/>
</dbReference>
<dbReference type="PANTHER" id="PTHR11360:SF280">
    <property type="entry name" value="MONOCARBOXYLATE TRANSPORTER, PUTATIVE (AFU_ORTHOLOGUE AFUA_1G05170)-RELATED"/>
    <property type="match status" value="1"/>
</dbReference>
<feature type="transmembrane region" description="Helical" evidence="3">
    <location>
        <begin position="387"/>
        <end position="407"/>
    </location>
</feature>
<dbReference type="GO" id="GO:0022857">
    <property type="term" value="F:transmembrane transporter activity"/>
    <property type="evidence" value="ECO:0007669"/>
    <property type="project" value="InterPro"/>
</dbReference>
<sequence length="414" mass="44227">MEKLKSPKSANSQINGQNTAYTTPPNSGLQAWLQVAGSFFLFFNSWGTVNTYGAFQAYYELGLLKDQSNSDISWIGAIQAFLLLLIGVITGPLYDSGHFYVLILTGSALIIVGFMMLSVCTSYWQVLLAQAFCIGLGNGCLYIPSVAIIPQYFSSRRPIATALAASGSNLGGVLYPIIFRQLQPRIGFGWATRTIGFIALGTTAFSMCVMRVRQTPRHRRVLTEFSAFKQIPYTLFCVAMFFGYIGFFNPIFYIEAYAIQKHAVGEPLAFYLVAILNAASVPGRIVPGLLAPRLGPLNILLGSAIISGALSLCWIAITDSGGLIAFAVLYGFFSGAFVALPAVALTSLTPNLDTLGTRMGMCSVLCGLGSLCGSPVAGAILDNTGSYLGVQLYSGVSIGPTGVLLLFTGMSRKD</sequence>
<feature type="transmembrane region" description="Helical" evidence="3">
    <location>
        <begin position="72"/>
        <end position="94"/>
    </location>
</feature>
<dbReference type="AlphaFoldDB" id="A0A8G1R1X5"/>
<evidence type="ECO:0000313" key="5">
    <source>
        <dbReference type="EMBL" id="RAH55390.1"/>
    </source>
</evidence>
<dbReference type="InterPro" id="IPR036259">
    <property type="entry name" value="MFS_trans_sf"/>
</dbReference>
<gene>
    <name evidence="5" type="ORF">BO85DRAFT_377344</name>
</gene>
<dbReference type="GeneID" id="37159662"/>
<dbReference type="PANTHER" id="PTHR11360">
    <property type="entry name" value="MONOCARBOXYLATE TRANSPORTER"/>
    <property type="match status" value="1"/>
</dbReference>
<feature type="transmembrane region" description="Helical" evidence="3">
    <location>
        <begin position="31"/>
        <end position="52"/>
    </location>
</feature>
<proteinExistence type="inferred from homology"/>
<comment type="similarity">
    <text evidence="2">Belongs to the major facilitator superfamily. Monocarboxylate porter (TC 2.A.1.13) family.</text>
</comment>
<dbReference type="SUPFAM" id="SSF103473">
    <property type="entry name" value="MFS general substrate transporter"/>
    <property type="match status" value="1"/>
</dbReference>